<sequence>MKEAVKAVRDKIGLMVKVQVEVTSESEVRQAVESKVDNIMFDNCSVAQIRDYLRLIPKSILTEASGGINLTNIEEYHGCGVDYISIGSITHSIKVLDLSLLIIEGN</sequence>
<evidence type="ECO:0000256" key="2">
    <source>
        <dbReference type="ARBA" id="ARBA00022676"/>
    </source>
</evidence>
<organism evidence="4 5">
    <name type="scientific">Halalkalibacter alkaliphilus</name>
    <dbReference type="NCBI Taxonomy" id="2917993"/>
    <lineage>
        <taxon>Bacteria</taxon>
        <taxon>Bacillati</taxon>
        <taxon>Bacillota</taxon>
        <taxon>Bacilli</taxon>
        <taxon>Bacillales</taxon>
        <taxon>Bacillaceae</taxon>
        <taxon>Halalkalibacter</taxon>
    </lineage>
</organism>
<comment type="caution">
    <text evidence="4">The sequence shown here is derived from an EMBL/GenBank/DDBJ whole genome shotgun (WGS) entry which is preliminary data.</text>
</comment>
<evidence type="ECO:0000313" key="4">
    <source>
        <dbReference type="EMBL" id="MCL7748630.1"/>
    </source>
</evidence>
<dbReference type="SUPFAM" id="SSF51690">
    <property type="entry name" value="Nicotinate/Quinolinate PRTase C-terminal domain-like"/>
    <property type="match status" value="1"/>
</dbReference>
<dbReference type="AlphaFoldDB" id="A0A9X2I9A4"/>
<reference evidence="4" key="1">
    <citation type="submission" date="2022-02" db="EMBL/GenBank/DDBJ databases">
        <title>Halalkalibacter sp. nov. isolated from Lonar Lake, India.</title>
        <authorList>
            <person name="Joshi A."/>
            <person name="Thite S."/>
            <person name="Lodha T."/>
        </authorList>
    </citation>
    <scope>NUCLEOTIDE SEQUENCE</scope>
    <source>
        <strain evidence="4">MEB205</strain>
    </source>
</reference>
<comment type="similarity">
    <text evidence="1">Belongs to the NadC/ModD family.</text>
</comment>
<dbReference type="Proteomes" id="UP001139150">
    <property type="component" value="Unassembled WGS sequence"/>
</dbReference>
<dbReference type="GO" id="GO:0005737">
    <property type="term" value="C:cytoplasm"/>
    <property type="evidence" value="ECO:0007669"/>
    <property type="project" value="TreeGrafter"/>
</dbReference>
<dbReference type="Pfam" id="PF01729">
    <property type="entry name" value="QRPTase_C"/>
    <property type="match status" value="1"/>
</dbReference>
<dbReference type="InterPro" id="IPR027277">
    <property type="entry name" value="NadC/ModD"/>
</dbReference>
<dbReference type="InterPro" id="IPR036068">
    <property type="entry name" value="Nicotinate_pribotase-like_C"/>
</dbReference>
<accession>A0A9X2I9A4</accession>
<evidence type="ECO:0000313" key="5">
    <source>
        <dbReference type="Proteomes" id="UP001139150"/>
    </source>
</evidence>
<name>A0A9X2I9A4_9BACI</name>
<dbReference type="PANTHER" id="PTHR32179:SF3">
    <property type="entry name" value="NICOTINATE-NUCLEOTIDE PYROPHOSPHORYLASE [CARBOXYLATING]"/>
    <property type="match status" value="1"/>
</dbReference>
<dbReference type="EMBL" id="JAKRYL010000017">
    <property type="protein sequence ID" value="MCL7748630.1"/>
    <property type="molecule type" value="Genomic_DNA"/>
</dbReference>
<protein>
    <recommendedName>
        <fullName evidence="3">Quinolinate phosphoribosyl transferase C-terminal domain-containing protein</fullName>
    </recommendedName>
</protein>
<evidence type="ECO:0000256" key="1">
    <source>
        <dbReference type="ARBA" id="ARBA00009400"/>
    </source>
</evidence>
<feature type="domain" description="Quinolinate phosphoribosyl transferase C-terminal" evidence="3">
    <location>
        <begin position="2"/>
        <end position="100"/>
    </location>
</feature>
<dbReference type="GO" id="GO:0004514">
    <property type="term" value="F:nicotinate-nucleotide diphosphorylase (carboxylating) activity"/>
    <property type="evidence" value="ECO:0007669"/>
    <property type="project" value="InterPro"/>
</dbReference>
<keyword evidence="2" id="KW-0808">Transferase</keyword>
<dbReference type="GO" id="GO:0034213">
    <property type="term" value="P:quinolinate catabolic process"/>
    <property type="evidence" value="ECO:0007669"/>
    <property type="project" value="TreeGrafter"/>
</dbReference>
<evidence type="ECO:0000259" key="3">
    <source>
        <dbReference type="Pfam" id="PF01729"/>
    </source>
</evidence>
<dbReference type="PANTHER" id="PTHR32179">
    <property type="entry name" value="NICOTINATE-NUCLEOTIDE PYROPHOSPHORYLASE [CARBOXYLATING]"/>
    <property type="match status" value="1"/>
</dbReference>
<dbReference type="Gene3D" id="3.20.20.70">
    <property type="entry name" value="Aldolase class I"/>
    <property type="match status" value="1"/>
</dbReference>
<keyword evidence="2" id="KW-0328">Glycosyltransferase</keyword>
<gene>
    <name evidence="4" type="ORF">MF646_16005</name>
</gene>
<dbReference type="InterPro" id="IPR002638">
    <property type="entry name" value="Quinolinate_PRibosylTrfase_C"/>
</dbReference>
<dbReference type="GO" id="GO:0009435">
    <property type="term" value="P:NAD+ biosynthetic process"/>
    <property type="evidence" value="ECO:0007669"/>
    <property type="project" value="InterPro"/>
</dbReference>
<keyword evidence="5" id="KW-1185">Reference proteome</keyword>
<proteinExistence type="inferred from homology"/>
<dbReference type="InterPro" id="IPR013785">
    <property type="entry name" value="Aldolase_TIM"/>
</dbReference>